<dbReference type="AlphaFoldDB" id="A0A8D8Y2C2"/>
<sequence>MVASLRCGRRRKTHHIIKVQVKIIMAGKQTIPALSSRQTFNGQRVLRISGLALKIATWNVRSMVADGKLENTLKEMRRMKINILGVSDTQWRTAGSFVENSGEYKIYHSSIDVTTHRYGVAIIIEKEVEKCVTGFVPLSDRVMMLNIASENGVIHIIQVYAPTADKSDEEIETFYEEIESLLKTTKKHDITIILGDFNAKVGDCVVDGITGAYGLGTRNDRGDRLIEFCQSEDMLVTNTTFKLPKRRLYTWKAPSDGINNNVVRNQIDYILVRKRYRNSVKSVKTYPGADVSSDHNPVVAIVKVKLKKVERKKPNIKLDLSKLKNTDTERNLRNKIQNGMRDIKQACIQSDNIELKWENIQSIILTESKQELKMERIKKKVWMSEEILDLMDERRKYKNVNGQKYKEINRKIKNEIRKAKEKFNYEKCLEIEMLDKIHDSFNMHKKIKEMTGTNKKKTVGIIREKNGSIIIDTKTKIRRWTEYVQELFHHSRPEQERDETILGEEYKIMKEEVFDILKKAKLRKAAGPDEVPSELIKLLDDDGIDVLVDLLNAIYTSGEIPKSWLTSTFITLPKKNNPKECSDYRTIALMSHTLKLLLKIIHRRICLKLEREISPSQFGFRQGMGTREALFGINTLVERCLEVNRSIFACFIDFTKAFDNVKHDKLINILKNKNIDNHDIRIISNLYWNQVAKVKVDDELSEDIQIMQGVRQGCVLSPLLFNVYSEAIFEEALLDEHMGIKINGKFINNLRYADDTVILAGTLHHLQRIMEKLNVKCNKYGLMMNVKKTKFMVLTKKQDIAQNNTLKLTINNQIIERVHSYKYLGTWIHSDGNRTKEIRCRIENARSSFCNMRKSFSNRDLPLELRTRMLKCYVFSTLLYGMEAWTLKKADILKLEAFEMWCYGRILNISWVEKISNLEVLRRMNKNLEVVKTIKSRKLKYFGHMMRGEKYEILHRILQGKICGKKRERKTEN</sequence>
<dbReference type="PANTHER" id="PTHR47027:SF8">
    <property type="entry name" value="RIBONUCLEASE H"/>
    <property type="match status" value="1"/>
</dbReference>
<dbReference type="EMBL" id="HBUF01353370">
    <property type="protein sequence ID" value="CAG6715610.1"/>
    <property type="molecule type" value="Transcribed_RNA"/>
</dbReference>
<dbReference type="InterPro" id="IPR036691">
    <property type="entry name" value="Endo/exonu/phosph_ase_sf"/>
</dbReference>
<feature type="domain" description="Reverse transcriptase" evidence="1">
    <location>
        <begin position="553"/>
        <end position="828"/>
    </location>
</feature>
<proteinExistence type="predicted"/>
<dbReference type="SUPFAM" id="SSF56219">
    <property type="entry name" value="DNase I-like"/>
    <property type="match status" value="1"/>
</dbReference>
<dbReference type="PANTHER" id="PTHR47027">
    <property type="entry name" value="REVERSE TRANSCRIPTASE DOMAIN-CONTAINING PROTEIN"/>
    <property type="match status" value="1"/>
</dbReference>
<dbReference type="Pfam" id="PF00078">
    <property type="entry name" value="RVT_1"/>
    <property type="match status" value="1"/>
</dbReference>
<dbReference type="CDD" id="cd01650">
    <property type="entry name" value="RT_nLTR_like"/>
    <property type="match status" value="1"/>
</dbReference>
<reference evidence="2" key="1">
    <citation type="submission" date="2021-05" db="EMBL/GenBank/DDBJ databases">
        <authorList>
            <person name="Alioto T."/>
            <person name="Alioto T."/>
            <person name="Gomez Garrido J."/>
        </authorList>
    </citation>
    <scope>NUCLEOTIDE SEQUENCE</scope>
</reference>
<name>A0A8D8Y2C2_9HEMI</name>
<organism evidence="2">
    <name type="scientific">Cacopsylla melanoneura</name>
    <dbReference type="NCBI Taxonomy" id="428564"/>
    <lineage>
        <taxon>Eukaryota</taxon>
        <taxon>Metazoa</taxon>
        <taxon>Ecdysozoa</taxon>
        <taxon>Arthropoda</taxon>
        <taxon>Hexapoda</taxon>
        <taxon>Insecta</taxon>
        <taxon>Pterygota</taxon>
        <taxon>Neoptera</taxon>
        <taxon>Paraneoptera</taxon>
        <taxon>Hemiptera</taxon>
        <taxon>Sternorrhyncha</taxon>
        <taxon>Psylloidea</taxon>
        <taxon>Psyllidae</taxon>
        <taxon>Psyllinae</taxon>
        <taxon>Cacopsylla</taxon>
    </lineage>
</organism>
<evidence type="ECO:0000259" key="1">
    <source>
        <dbReference type="PROSITE" id="PS50878"/>
    </source>
</evidence>
<dbReference type="CDD" id="cd09076">
    <property type="entry name" value="L1-EN"/>
    <property type="match status" value="1"/>
</dbReference>
<dbReference type="InterPro" id="IPR005135">
    <property type="entry name" value="Endo/exonuclease/phosphatase"/>
</dbReference>
<dbReference type="InterPro" id="IPR000477">
    <property type="entry name" value="RT_dom"/>
</dbReference>
<dbReference type="GO" id="GO:0003824">
    <property type="term" value="F:catalytic activity"/>
    <property type="evidence" value="ECO:0007669"/>
    <property type="project" value="InterPro"/>
</dbReference>
<dbReference type="SUPFAM" id="SSF56672">
    <property type="entry name" value="DNA/RNA polymerases"/>
    <property type="match status" value="1"/>
</dbReference>
<evidence type="ECO:0000313" key="2">
    <source>
        <dbReference type="EMBL" id="CAG6715610.1"/>
    </source>
</evidence>
<protein>
    <submittedName>
        <fullName evidence="2">Craniofacial development protein 2</fullName>
    </submittedName>
</protein>
<dbReference type="Gene3D" id="3.60.10.10">
    <property type="entry name" value="Endonuclease/exonuclease/phosphatase"/>
    <property type="match status" value="1"/>
</dbReference>
<dbReference type="Pfam" id="PF03372">
    <property type="entry name" value="Exo_endo_phos"/>
    <property type="match status" value="1"/>
</dbReference>
<dbReference type="PROSITE" id="PS50878">
    <property type="entry name" value="RT_POL"/>
    <property type="match status" value="1"/>
</dbReference>
<dbReference type="InterPro" id="IPR043502">
    <property type="entry name" value="DNA/RNA_pol_sf"/>
</dbReference>
<dbReference type="GO" id="GO:0071897">
    <property type="term" value="P:DNA biosynthetic process"/>
    <property type="evidence" value="ECO:0007669"/>
    <property type="project" value="UniProtKB-ARBA"/>
</dbReference>
<accession>A0A8D8Y2C2</accession>